<dbReference type="PANTHER" id="PTHR22933">
    <property type="entry name" value="FI18007P1-RELATED"/>
    <property type="match status" value="1"/>
</dbReference>
<dbReference type="GO" id="GO:0005576">
    <property type="term" value="C:extracellular region"/>
    <property type="evidence" value="ECO:0007669"/>
    <property type="project" value="InterPro"/>
</dbReference>
<dbReference type="SUPFAM" id="SSF57625">
    <property type="entry name" value="Invertebrate chitin-binding proteins"/>
    <property type="match status" value="1"/>
</dbReference>
<protein>
    <recommendedName>
        <fullName evidence="2">Chitin-binding type-2 domain-containing protein</fullName>
    </recommendedName>
</protein>
<feature type="domain" description="Chitin-binding type-2" evidence="2">
    <location>
        <begin position="54"/>
        <end position="122"/>
    </location>
</feature>
<keyword evidence="1" id="KW-1133">Transmembrane helix</keyword>
<keyword evidence="1" id="KW-0812">Transmembrane</keyword>
<reference evidence="3 4" key="1">
    <citation type="submission" date="2019-05" db="EMBL/GenBank/DDBJ databases">
        <title>Another draft genome of Portunus trituberculatus and its Hox gene families provides insights of decapod evolution.</title>
        <authorList>
            <person name="Jeong J.-H."/>
            <person name="Song I."/>
            <person name="Kim S."/>
            <person name="Choi T."/>
            <person name="Kim D."/>
            <person name="Ryu S."/>
            <person name="Kim W."/>
        </authorList>
    </citation>
    <scope>NUCLEOTIDE SEQUENCE [LARGE SCALE GENOMIC DNA]</scope>
    <source>
        <tissue evidence="3">Muscle</tissue>
    </source>
</reference>
<evidence type="ECO:0000313" key="4">
    <source>
        <dbReference type="Proteomes" id="UP000324222"/>
    </source>
</evidence>
<evidence type="ECO:0000259" key="2">
    <source>
        <dbReference type="PROSITE" id="PS50940"/>
    </source>
</evidence>
<dbReference type="InterPro" id="IPR036508">
    <property type="entry name" value="Chitin-bd_dom_sf"/>
</dbReference>
<keyword evidence="1" id="KW-0472">Membrane</keyword>
<dbReference type="PROSITE" id="PS50940">
    <property type="entry name" value="CHIT_BIND_II"/>
    <property type="match status" value="1"/>
</dbReference>
<organism evidence="3 4">
    <name type="scientific">Portunus trituberculatus</name>
    <name type="common">Swimming crab</name>
    <name type="synonym">Neptunus trituberculatus</name>
    <dbReference type="NCBI Taxonomy" id="210409"/>
    <lineage>
        <taxon>Eukaryota</taxon>
        <taxon>Metazoa</taxon>
        <taxon>Ecdysozoa</taxon>
        <taxon>Arthropoda</taxon>
        <taxon>Crustacea</taxon>
        <taxon>Multicrustacea</taxon>
        <taxon>Malacostraca</taxon>
        <taxon>Eumalacostraca</taxon>
        <taxon>Eucarida</taxon>
        <taxon>Decapoda</taxon>
        <taxon>Pleocyemata</taxon>
        <taxon>Brachyura</taxon>
        <taxon>Eubrachyura</taxon>
        <taxon>Portunoidea</taxon>
        <taxon>Portunidae</taxon>
        <taxon>Portuninae</taxon>
        <taxon>Portunus</taxon>
    </lineage>
</organism>
<dbReference type="GO" id="GO:0008061">
    <property type="term" value="F:chitin binding"/>
    <property type="evidence" value="ECO:0007669"/>
    <property type="project" value="InterPro"/>
</dbReference>
<gene>
    <name evidence="3" type="ORF">E2C01_077331</name>
</gene>
<sequence length="144" mass="16341">MYLYTPVLFSQITTTTMLRPALLLLPLFAVCLANFRWSFPINYQDLLIKPLSTSFSCDNRPFGYYADVENNCQIYHVCVPFFDATGDHKHAYMFSFICGNQTIFSQDILGCASLAEAYPCEDAPSLFDFVNAKFGNVPEIEEDV</sequence>
<proteinExistence type="predicted"/>
<accession>A0A5B7IR32</accession>
<dbReference type="Pfam" id="PF01607">
    <property type="entry name" value="CBM_14"/>
    <property type="match status" value="1"/>
</dbReference>
<dbReference type="PANTHER" id="PTHR22933:SF43">
    <property type="entry name" value="LP10131P"/>
    <property type="match status" value="1"/>
</dbReference>
<dbReference type="Proteomes" id="UP000324222">
    <property type="component" value="Unassembled WGS sequence"/>
</dbReference>
<evidence type="ECO:0000313" key="3">
    <source>
        <dbReference type="EMBL" id="MPC82654.1"/>
    </source>
</evidence>
<feature type="transmembrane region" description="Helical" evidence="1">
    <location>
        <begin position="20"/>
        <end position="39"/>
    </location>
</feature>
<evidence type="ECO:0000256" key="1">
    <source>
        <dbReference type="SAM" id="Phobius"/>
    </source>
</evidence>
<dbReference type="AlphaFoldDB" id="A0A5B7IR32"/>
<dbReference type="EMBL" id="VSRR010060380">
    <property type="protein sequence ID" value="MPC82654.1"/>
    <property type="molecule type" value="Genomic_DNA"/>
</dbReference>
<dbReference type="InterPro" id="IPR002557">
    <property type="entry name" value="Chitin-bd_dom"/>
</dbReference>
<name>A0A5B7IR32_PORTR</name>
<dbReference type="OrthoDB" id="6407151at2759"/>
<comment type="caution">
    <text evidence="3">The sequence shown here is derived from an EMBL/GenBank/DDBJ whole genome shotgun (WGS) entry which is preliminary data.</text>
</comment>
<keyword evidence="4" id="KW-1185">Reference proteome</keyword>
<dbReference type="InterPro" id="IPR052976">
    <property type="entry name" value="Scoloptoxin-like"/>
</dbReference>